<dbReference type="PANTHER" id="PTHR42953">
    <property type="entry name" value="HIGH-AFFINITY ZINC UPTAKE SYSTEM PROTEIN ZNUA-RELATED"/>
    <property type="match status" value="1"/>
</dbReference>
<reference evidence="7" key="1">
    <citation type="submission" date="2020-10" db="EMBL/GenBank/DDBJ databases">
        <title>Genome sequence of the unusual species of purple photosynthetic bacteria, Phaeovibrio sulfidiphilus DSM 23193, type strain.</title>
        <authorList>
            <person name="Kyndt J.A."/>
            <person name="Meyer T.E."/>
        </authorList>
    </citation>
    <scope>NUCLEOTIDE SEQUENCE</scope>
    <source>
        <strain evidence="7">DSM 23193</strain>
    </source>
</reference>
<dbReference type="InterPro" id="IPR006127">
    <property type="entry name" value="ZnuA-like"/>
</dbReference>
<dbReference type="Proteomes" id="UP000631034">
    <property type="component" value="Unassembled WGS sequence"/>
</dbReference>
<keyword evidence="4" id="KW-0732">Signal</keyword>
<dbReference type="GO" id="GO:0046872">
    <property type="term" value="F:metal ion binding"/>
    <property type="evidence" value="ECO:0007669"/>
    <property type="project" value="InterPro"/>
</dbReference>
<dbReference type="EMBL" id="JACZHT010000007">
    <property type="protein sequence ID" value="MBE1237751.1"/>
    <property type="molecule type" value="Genomic_DNA"/>
</dbReference>
<evidence type="ECO:0000313" key="8">
    <source>
        <dbReference type="Proteomes" id="UP000631034"/>
    </source>
</evidence>
<evidence type="ECO:0000256" key="5">
    <source>
        <dbReference type="ARBA" id="ARBA00022906"/>
    </source>
</evidence>
<dbReference type="Gene3D" id="3.40.50.1980">
    <property type="entry name" value="Nitrogenase molybdenum iron protein domain"/>
    <property type="match status" value="3"/>
</dbReference>
<dbReference type="Pfam" id="PF01297">
    <property type="entry name" value="ZnuA"/>
    <property type="match status" value="1"/>
</dbReference>
<accession>A0A8J6YQB2</accession>
<feature type="region of interest" description="Disordered" evidence="6">
    <location>
        <begin position="151"/>
        <end position="195"/>
    </location>
</feature>
<evidence type="ECO:0000256" key="4">
    <source>
        <dbReference type="ARBA" id="ARBA00022729"/>
    </source>
</evidence>
<dbReference type="SUPFAM" id="SSF53807">
    <property type="entry name" value="Helical backbone' metal receptor"/>
    <property type="match status" value="1"/>
</dbReference>
<keyword evidence="3" id="KW-0813">Transport</keyword>
<dbReference type="AlphaFoldDB" id="A0A8J6YQB2"/>
<evidence type="ECO:0000256" key="2">
    <source>
        <dbReference type="ARBA" id="ARBA00015915"/>
    </source>
</evidence>
<evidence type="ECO:0000256" key="6">
    <source>
        <dbReference type="SAM" id="MobiDB-lite"/>
    </source>
</evidence>
<proteinExistence type="inferred from homology"/>
<comment type="caution">
    <text evidence="7">The sequence shown here is derived from an EMBL/GenBank/DDBJ whole genome shotgun (WGS) entry which is preliminary data.</text>
</comment>
<organism evidence="7 8">
    <name type="scientific">Phaeovibrio sulfidiphilus</name>
    <dbReference type="NCBI Taxonomy" id="1220600"/>
    <lineage>
        <taxon>Bacteria</taxon>
        <taxon>Pseudomonadati</taxon>
        <taxon>Pseudomonadota</taxon>
        <taxon>Alphaproteobacteria</taxon>
        <taxon>Rhodospirillales</taxon>
        <taxon>Rhodospirillaceae</taxon>
        <taxon>Phaeovibrio</taxon>
    </lineage>
</organism>
<dbReference type="RefSeq" id="WP_192534766.1">
    <property type="nucleotide sequence ID" value="NZ_JACZHT010000007.1"/>
</dbReference>
<dbReference type="GO" id="GO:0006829">
    <property type="term" value="P:zinc ion transport"/>
    <property type="evidence" value="ECO:0007669"/>
    <property type="project" value="UniProtKB-KW"/>
</dbReference>
<keyword evidence="5" id="KW-0406">Ion transport</keyword>
<name>A0A8J6YQB2_9PROT</name>
<keyword evidence="8" id="KW-1185">Reference proteome</keyword>
<keyword evidence="5" id="KW-0864">Zinc transport</keyword>
<dbReference type="InterPro" id="IPR050492">
    <property type="entry name" value="Bact_metal-bind_prot9"/>
</dbReference>
<evidence type="ECO:0000256" key="3">
    <source>
        <dbReference type="ARBA" id="ARBA00022448"/>
    </source>
</evidence>
<evidence type="ECO:0000313" key="7">
    <source>
        <dbReference type="EMBL" id="MBE1237751.1"/>
    </source>
</evidence>
<sequence>MSKQSPEKPVLRKLVIAGVLLAMTGAGATSLLYRISRPSPVAELPILEREAPRVAVSIAPLHSLVSAVMSGAGTPDLIMDAGRSPHGYALKPSDALTIDRADLVVWVGPELETAFARSLSGIQEKHPERVMEIKDLEGMTLYPVRSDAALEDSGAHDDDHADHDDHDGHEAEGPHAEPAAAHDGDDDHGHHHHEGELDAHLWLDPKNAAVVVQAVARHLADIDPGNADLYAENARTTLMRLDVLDAKIREEMGGPGAISYVSFHDGFQYFDKRYGAQPAGFLTFHPETPLSAARTVAVRDLLTRHHIPCLFAEPQFSRDVVDRLIAGTPAKALTVDPLGYGITPGPDLYFETLERIAHTYSACHLPASASGAADSAEPSHHMTAPQHMMEPAHGTEPAHATDPQHTTEPSDASRPAEAPAQPGATGTPDAEDGAAAPAR</sequence>
<keyword evidence="5" id="KW-0862">Zinc</keyword>
<comment type="similarity">
    <text evidence="1">Belongs to the bacterial solute-binding protein 9 family.</text>
</comment>
<gene>
    <name evidence="7" type="ORF">IHV25_08835</name>
</gene>
<protein>
    <recommendedName>
        <fullName evidence="2">High-affinity zinc uptake system protein ZnuA</fullName>
    </recommendedName>
</protein>
<evidence type="ECO:0000256" key="1">
    <source>
        <dbReference type="ARBA" id="ARBA00011028"/>
    </source>
</evidence>
<dbReference type="PANTHER" id="PTHR42953:SF3">
    <property type="entry name" value="HIGH-AFFINITY ZINC UPTAKE SYSTEM PROTEIN ZNUA"/>
    <property type="match status" value="1"/>
</dbReference>
<feature type="region of interest" description="Disordered" evidence="6">
    <location>
        <begin position="369"/>
        <end position="439"/>
    </location>
</feature>
<feature type="compositionally biased region" description="Basic and acidic residues" evidence="6">
    <location>
        <begin position="153"/>
        <end position="195"/>
    </location>
</feature>